<gene>
    <name evidence="1" type="ORF">NE686_05890</name>
</gene>
<dbReference type="Proteomes" id="UP001524478">
    <property type="component" value="Unassembled WGS sequence"/>
</dbReference>
<protein>
    <submittedName>
        <fullName evidence="1">Uncharacterized protein</fullName>
    </submittedName>
</protein>
<keyword evidence="2" id="KW-1185">Reference proteome</keyword>
<organism evidence="1 2">
    <name type="scientific">Tissierella carlieri</name>
    <dbReference type="NCBI Taxonomy" id="689904"/>
    <lineage>
        <taxon>Bacteria</taxon>
        <taxon>Bacillati</taxon>
        <taxon>Bacillota</taxon>
        <taxon>Tissierellia</taxon>
        <taxon>Tissierellales</taxon>
        <taxon>Tissierellaceae</taxon>
        <taxon>Tissierella</taxon>
    </lineage>
</organism>
<evidence type="ECO:0000313" key="1">
    <source>
        <dbReference type="EMBL" id="MCQ4922605.1"/>
    </source>
</evidence>
<accession>A0ABT1S8D9</accession>
<dbReference type="InterPro" id="IPR056298">
    <property type="entry name" value="AlkZ-rel"/>
</dbReference>
<sequence>MNSKPIKNYGDFVSTLLDAGFSMGGGNSEGIFSVIPWNWEESPPYETPICWHTGNPDTDPWEWRMRVLDERNDIAYAKLFFKKSGYMVREWVPYFLAVRRENRTFDEKYADGEISNHGKRIYDTILENGTLPLHAIKQLAGFGKEEKSQFDRALTELQMKMYLTMCGRQQKISQKGIEYGWSSTVFCTTENFWGEDVFEKAVKIEKDEAIEKITERVFILNPNAELKKILKFIKG</sequence>
<dbReference type="Pfam" id="PF24741">
    <property type="entry name" value="AlkZ-rel"/>
    <property type="match status" value="1"/>
</dbReference>
<evidence type="ECO:0000313" key="2">
    <source>
        <dbReference type="Proteomes" id="UP001524478"/>
    </source>
</evidence>
<dbReference type="RefSeq" id="WP_216557877.1">
    <property type="nucleotide sequence ID" value="NZ_JAHLOH010000027.1"/>
</dbReference>
<reference evidence="1 2" key="1">
    <citation type="submission" date="2022-06" db="EMBL/GenBank/DDBJ databases">
        <title>Isolation of gut microbiota from human fecal samples.</title>
        <authorList>
            <person name="Pamer E.G."/>
            <person name="Barat B."/>
            <person name="Waligurski E."/>
            <person name="Medina S."/>
            <person name="Paddock L."/>
            <person name="Mostad J."/>
        </authorList>
    </citation>
    <scope>NUCLEOTIDE SEQUENCE [LARGE SCALE GENOMIC DNA]</scope>
    <source>
        <strain evidence="1 2">DFI.7.95</strain>
    </source>
</reference>
<comment type="caution">
    <text evidence="1">The sequence shown here is derived from an EMBL/GenBank/DDBJ whole genome shotgun (WGS) entry which is preliminary data.</text>
</comment>
<dbReference type="EMBL" id="JANGAC010000003">
    <property type="protein sequence ID" value="MCQ4922605.1"/>
    <property type="molecule type" value="Genomic_DNA"/>
</dbReference>
<proteinExistence type="predicted"/>
<name>A0ABT1S8D9_9FIRM</name>